<evidence type="ECO:0000259" key="13">
    <source>
        <dbReference type="Pfam" id="PF20258"/>
    </source>
</evidence>
<keyword evidence="5" id="KW-0820">tRNA-binding</keyword>
<dbReference type="GO" id="GO:0005524">
    <property type="term" value="F:ATP binding"/>
    <property type="evidence" value="ECO:0007669"/>
    <property type="project" value="UniProtKB-KW"/>
</dbReference>
<protein>
    <recommendedName>
        <fullName evidence="4">tRNA-5-taurinomethyluridine 2-sulfurtransferase</fullName>
        <ecNumber evidence="4">2.8.1.14</ecNumber>
    </recommendedName>
</protein>
<evidence type="ECO:0000256" key="10">
    <source>
        <dbReference type="ARBA" id="ARBA00022884"/>
    </source>
</evidence>
<dbReference type="GO" id="GO:0000049">
    <property type="term" value="F:tRNA binding"/>
    <property type="evidence" value="ECO:0007669"/>
    <property type="project" value="UniProtKB-KW"/>
</dbReference>
<reference evidence="16" key="1">
    <citation type="submission" date="2017-02" db="UniProtKB">
        <authorList>
            <consortium name="WormBaseParasite"/>
        </authorList>
    </citation>
    <scope>IDENTIFICATION</scope>
</reference>
<keyword evidence="10" id="KW-0694">RNA-binding</keyword>
<dbReference type="InterPro" id="IPR023382">
    <property type="entry name" value="MnmA-like_central_sf"/>
</dbReference>
<proteinExistence type="inferred from homology"/>
<dbReference type="Pfam" id="PF20259">
    <property type="entry name" value="tRNA_Me_trans_M"/>
    <property type="match status" value="1"/>
</dbReference>
<dbReference type="EC" id="2.8.1.14" evidence="4"/>
<evidence type="ECO:0000256" key="11">
    <source>
        <dbReference type="ARBA" id="ARBA00023157"/>
    </source>
</evidence>
<dbReference type="InterPro" id="IPR046884">
    <property type="entry name" value="MnmA-like_central"/>
</dbReference>
<dbReference type="GO" id="GO:0005739">
    <property type="term" value="C:mitochondrion"/>
    <property type="evidence" value="ECO:0007669"/>
    <property type="project" value="UniProtKB-SubCell"/>
</dbReference>
<keyword evidence="11" id="KW-1015">Disulfide bond</keyword>
<dbReference type="InterPro" id="IPR004506">
    <property type="entry name" value="MnmA-like"/>
</dbReference>
<evidence type="ECO:0000256" key="4">
    <source>
        <dbReference type="ARBA" id="ARBA00011953"/>
    </source>
</evidence>
<comment type="similarity">
    <text evidence="3">Belongs to the MnmA/TRMU family.</text>
</comment>
<dbReference type="SUPFAM" id="SSF52402">
    <property type="entry name" value="Adenine nucleotide alpha hydrolases-like"/>
    <property type="match status" value="1"/>
</dbReference>
<dbReference type="InterPro" id="IPR014729">
    <property type="entry name" value="Rossmann-like_a/b/a_fold"/>
</dbReference>
<evidence type="ECO:0000256" key="2">
    <source>
        <dbReference type="ARBA" id="ARBA00004173"/>
    </source>
</evidence>
<dbReference type="PANTHER" id="PTHR11933:SF5">
    <property type="entry name" value="MITOCHONDRIAL TRNA-SPECIFIC 2-THIOURIDYLASE 1"/>
    <property type="match status" value="1"/>
</dbReference>
<organism evidence="15 16">
    <name type="scientific">Parastrongyloides trichosuri</name>
    <name type="common">Possum-specific nematode worm</name>
    <dbReference type="NCBI Taxonomy" id="131310"/>
    <lineage>
        <taxon>Eukaryota</taxon>
        <taxon>Metazoa</taxon>
        <taxon>Ecdysozoa</taxon>
        <taxon>Nematoda</taxon>
        <taxon>Chromadorea</taxon>
        <taxon>Rhabditida</taxon>
        <taxon>Tylenchina</taxon>
        <taxon>Panagrolaimomorpha</taxon>
        <taxon>Strongyloidoidea</taxon>
        <taxon>Strongyloididae</taxon>
        <taxon>Parastrongyloides</taxon>
    </lineage>
</organism>
<dbReference type="CDD" id="cd01998">
    <property type="entry name" value="MnmA_TRMU-like"/>
    <property type="match status" value="1"/>
</dbReference>
<dbReference type="WBParaSite" id="PTRK_0001250500.1">
    <property type="protein sequence ID" value="PTRK_0001250500.1"/>
    <property type="gene ID" value="PTRK_0001250500"/>
</dbReference>
<dbReference type="Pfam" id="PF03054">
    <property type="entry name" value="tRNA_Me_trans"/>
    <property type="match status" value="1"/>
</dbReference>
<evidence type="ECO:0000256" key="6">
    <source>
        <dbReference type="ARBA" id="ARBA00022679"/>
    </source>
</evidence>
<comment type="function">
    <text evidence="1">Catalyzes the 2-thiolation of uridine at the wobble position (U34) of mitochondrial tRNA(Lys), tRNA(Glu) and tRNA(Gln). Required for the formation of 5-taurinomethyl-2-thiouridine (tm5s2U) of mitochondrial tRNA(Lys), tRNA(Glu), and tRNA(Gln) at the wobble position. ATP is required to activate the C2 atom of the wobble base.</text>
</comment>
<dbReference type="FunFam" id="3.40.50.620:FF:000104">
    <property type="entry name" value="Mitochondrial tRNA-specific 2-thiouridylase 1"/>
    <property type="match status" value="1"/>
</dbReference>
<evidence type="ECO:0000256" key="3">
    <source>
        <dbReference type="ARBA" id="ARBA00006191"/>
    </source>
</evidence>
<name>A0A0N4ZV97_PARTI</name>
<keyword evidence="8" id="KW-0547">Nucleotide-binding</keyword>
<dbReference type="PANTHER" id="PTHR11933">
    <property type="entry name" value="TRNA 5-METHYLAMINOMETHYL-2-THIOURIDYLATE -METHYLTRANSFERASE"/>
    <property type="match status" value="1"/>
</dbReference>
<dbReference type="Gene3D" id="3.40.50.620">
    <property type="entry name" value="HUPs"/>
    <property type="match status" value="1"/>
</dbReference>
<keyword evidence="6" id="KW-0808">Transferase</keyword>
<evidence type="ECO:0000256" key="9">
    <source>
        <dbReference type="ARBA" id="ARBA00022840"/>
    </source>
</evidence>
<comment type="catalytic activity">
    <reaction evidence="12">
        <text>5-taurinomethyluridine(34) in tRNA + S-sulfanyl-L-cysteinyl-[protein] + AH2 + ATP = 5-taurinomethyl-2-thiouridine(34) in tRNA + L-cysteinyl-[protein] + A + AMP + diphosphate + H(+)</text>
        <dbReference type="Rhea" id="RHEA:47040"/>
        <dbReference type="Rhea" id="RHEA-COMP:10131"/>
        <dbReference type="Rhea" id="RHEA-COMP:11726"/>
        <dbReference type="Rhea" id="RHEA-COMP:11732"/>
        <dbReference type="Rhea" id="RHEA-COMP:11733"/>
        <dbReference type="ChEBI" id="CHEBI:13193"/>
        <dbReference type="ChEBI" id="CHEBI:15378"/>
        <dbReference type="ChEBI" id="CHEBI:17499"/>
        <dbReference type="ChEBI" id="CHEBI:29950"/>
        <dbReference type="ChEBI" id="CHEBI:30616"/>
        <dbReference type="ChEBI" id="CHEBI:33019"/>
        <dbReference type="ChEBI" id="CHEBI:61963"/>
        <dbReference type="ChEBI" id="CHEBI:87171"/>
        <dbReference type="ChEBI" id="CHEBI:87172"/>
        <dbReference type="ChEBI" id="CHEBI:456215"/>
        <dbReference type="EC" id="2.8.1.14"/>
    </reaction>
</comment>
<evidence type="ECO:0000256" key="8">
    <source>
        <dbReference type="ARBA" id="ARBA00022741"/>
    </source>
</evidence>
<evidence type="ECO:0000259" key="14">
    <source>
        <dbReference type="Pfam" id="PF20259"/>
    </source>
</evidence>
<dbReference type="InterPro" id="IPR046885">
    <property type="entry name" value="MnmA-like_C"/>
</dbReference>
<dbReference type="NCBIfam" id="TIGR00420">
    <property type="entry name" value="trmU"/>
    <property type="match status" value="1"/>
</dbReference>
<evidence type="ECO:0000313" key="15">
    <source>
        <dbReference type="Proteomes" id="UP000038045"/>
    </source>
</evidence>
<evidence type="ECO:0000256" key="12">
    <source>
        <dbReference type="ARBA" id="ARBA00049564"/>
    </source>
</evidence>
<dbReference type="AlphaFoldDB" id="A0A0N4ZV97"/>
<dbReference type="Pfam" id="PF20258">
    <property type="entry name" value="tRNA_Me_trans_C"/>
    <property type="match status" value="1"/>
</dbReference>
<comment type="subcellular location">
    <subcellularLocation>
        <location evidence="2">Mitochondrion</location>
    </subcellularLocation>
</comment>
<keyword evidence="7" id="KW-0819">tRNA processing</keyword>
<dbReference type="Gene3D" id="2.30.30.280">
    <property type="entry name" value="Adenine nucleotide alpha hydrolases-like domains"/>
    <property type="match status" value="1"/>
</dbReference>
<evidence type="ECO:0000313" key="16">
    <source>
        <dbReference type="WBParaSite" id="PTRK_0001250500.1"/>
    </source>
</evidence>
<feature type="domain" description="tRNA-specific 2-thiouridylase MnmA-like central" evidence="14">
    <location>
        <begin position="222"/>
        <end position="288"/>
    </location>
</feature>
<accession>A0A0N4ZV97</accession>
<evidence type="ECO:0000256" key="7">
    <source>
        <dbReference type="ARBA" id="ARBA00022694"/>
    </source>
</evidence>
<sequence length="358" mass="40833">MFKNVKRVACAMSGGVDSSVSAYILQKKGFEVIGVYMNNWDSVEEGLSKCTSSKEKEDTKYVCDKLGIKLYTLDCVKIFWNEVFINLLNNYKDGKTVVPDVMCNKLIKFDKLHNFCKEKLDVEYVATGHYAQNSLGNFLEKIINGDSKEKAKLLRSIDPVKDQTFFLALLKEKQLRRSMFPVGNLVKDKVKMIANEIGLNRISKKKESMGICFVGKRKNFDEFLNNYIDKKVGNIINIENKKVISQHDGIHHYTIGKKVSLPPKIYQCPKGLFVCGIDNETNTVYVCRGSNHSSLYSNSFILDNVSFINDNVEDYSSAHCLIQRNQPPVKCQLTRIDNRLLNVDLDYHYKSVANGQVR</sequence>
<dbReference type="GO" id="GO:0061708">
    <property type="term" value="F:tRNA-5-taurinomethyluridine 2-sulfurtransferase"/>
    <property type="evidence" value="ECO:0007669"/>
    <property type="project" value="UniProtKB-EC"/>
</dbReference>
<feature type="domain" description="tRNA-specific 2-thiouridylase MnmA-like C-terminal" evidence="13">
    <location>
        <begin position="298"/>
        <end position="357"/>
    </location>
</feature>
<dbReference type="Proteomes" id="UP000038045">
    <property type="component" value="Unplaced"/>
</dbReference>
<evidence type="ECO:0000256" key="5">
    <source>
        <dbReference type="ARBA" id="ARBA00022555"/>
    </source>
</evidence>
<dbReference type="STRING" id="131310.A0A0N4ZV97"/>
<dbReference type="GO" id="GO:0002143">
    <property type="term" value="P:tRNA wobble position uridine thiolation"/>
    <property type="evidence" value="ECO:0007669"/>
    <property type="project" value="TreeGrafter"/>
</dbReference>
<evidence type="ECO:0000256" key="1">
    <source>
        <dbReference type="ARBA" id="ARBA00003986"/>
    </source>
</evidence>
<keyword evidence="9" id="KW-0067">ATP-binding</keyword>
<keyword evidence="15" id="KW-1185">Reference proteome</keyword>
<dbReference type="NCBIfam" id="NF001138">
    <property type="entry name" value="PRK00143.1"/>
    <property type="match status" value="1"/>
</dbReference>